<dbReference type="EMBL" id="DTCK01000022">
    <property type="protein sequence ID" value="HGQ35823.1"/>
    <property type="molecule type" value="Genomic_DNA"/>
</dbReference>
<evidence type="ECO:0000313" key="3">
    <source>
        <dbReference type="EMBL" id="HGQ64227.1"/>
    </source>
</evidence>
<gene>
    <name evidence="3" type="ORF">ENU08_03185</name>
    <name evidence="2" type="ORF">ENU41_03990</name>
</gene>
<accession>A0A7C4NM77</accession>
<dbReference type="GO" id="GO:0016787">
    <property type="term" value="F:hydrolase activity"/>
    <property type="evidence" value="ECO:0007669"/>
    <property type="project" value="InterPro"/>
</dbReference>
<dbReference type="InterPro" id="IPR002821">
    <property type="entry name" value="Hydantoinase_A"/>
</dbReference>
<dbReference type="EMBL" id="DTBD01000023">
    <property type="protein sequence ID" value="HGQ64227.1"/>
    <property type="molecule type" value="Genomic_DNA"/>
</dbReference>
<name>A0A7C4NM77_9CREN</name>
<evidence type="ECO:0000313" key="2">
    <source>
        <dbReference type="EMBL" id="HGQ35823.1"/>
    </source>
</evidence>
<feature type="domain" description="Hydantoinase A/oxoprolinase" evidence="1">
    <location>
        <begin position="88"/>
        <end position="371"/>
    </location>
</feature>
<protein>
    <recommendedName>
        <fullName evidence="1">Hydantoinase A/oxoprolinase domain-containing protein</fullName>
    </recommendedName>
</protein>
<dbReference type="Pfam" id="PF01968">
    <property type="entry name" value="Hydantoinase_A"/>
    <property type="match status" value="1"/>
</dbReference>
<dbReference type="Gene3D" id="3.30.420.40">
    <property type="match status" value="1"/>
</dbReference>
<dbReference type="InterPro" id="IPR002756">
    <property type="entry name" value="MfnF"/>
</dbReference>
<dbReference type="Gene3D" id="3.30.420.190">
    <property type="entry name" value="conserved archaeal protein q6m145"/>
    <property type="match status" value="1"/>
</dbReference>
<proteinExistence type="predicted"/>
<dbReference type="NCBIfam" id="TIGR03123">
    <property type="entry name" value="one_C_unchar_1"/>
    <property type="match status" value="1"/>
</dbReference>
<organism evidence="3">
    <name type="scientific">Ignisphaera aggregans</name>
    <dbReference type="NCBI Taxonomy" id="334771"/>
    <lineage>
        <taxon>Archaea</taxon>
        <taxon>Thermoproteota</taxon>
        <taxon>Thermoprotei</taxon>
        <taxon>Desulfurococcales</taxon>
        <taxon>Desulfurococcaceae</taxon>
        <taxon>Ignisphaera</taxon>
    </lineage>
</organism>
<dbReference type="AlphaFoldDB" id="A0A7C4NM77"/>
<reference evidence="3" key="1">
    <citation type="journal article" date="2020" name="mSystems">
        <title>Genome- and Community-Level Interaction Insights into Carbon Utilization and Element Cycling Functions of Hydrothermarchaeota in Hydrothermal Sediment.</title>
        <authorList>
            <person name="Zhou Z."/>
            <person name="Liu Y."/>
            <person name="Xu W."/>
            <person name="Pan J."/>
            <person name="Luo Z.H."/>
            <person name="Li M."/>
        </authorList>
    </citation>
    <scope>NUCLEOTIDE SEQUENCE [LARGE SCALE GENOMIC DNA]</scope>
    <source>
        <strain evidence="3">SpSt-637</strain>
        <strain evidence="2">SpSt-667</strain>
    </source>
</reference>
<evidence type="ECO:0000259" key="1">
    <source>
        <dbReference type="Pfam" id="PF01968"/>
    </source>
</evidence>
<sequence>MLIIVNRKLGYSLVRWLYVCKIIAVGFDIGGANIKAVKVVRRRDGTTVVEDIVREYMPIWIKGIKGLREKLIEIKRIFKLEDKSYFVGVCMTAELSDVFSTKEEGVKKVVDLIEDVFSDASNRLYVDFNANLVKAGEAKTKPITIAAANWAASAWLLERIACNSNIKNILFVDIGSTTTTIIPIVDCRTMVRGRTDPEKLIYGELVYLGTLRTDVSSIVSKVPFKGYYANICRERFSLVGDVHLVLNHIKPEDYTTETANGQGKTFDEAIARLSRVICADKTMVSVAEVKEIARYIYEAQVFKVFEALMQIRSWLASLGLNLDDFSIILAGIGKHIALEAAKRAGFSKFIDVDKVLEKPLAGVVPAYATALLVLNKVVNYYASCSQS</sequence>
<comment type="caution">
    <text evidence="3">The sequence shown here is derived from an EMBL/GenBank/DDBJ whole genome shotgun (WGS) entry which is preliminary data.</text>
</comment>